<gene>
    <name evidence="2" type="ORF">ETAA8_13030</name>
</gene>
<evidence type="ECO:0000259" key="1">
    <source>
        <dbReference type="Pfam" id="PF04230"/>
    </source>
</evidence>
<sequence>MIKMYWWQGGGGTGNFGDKLAPALVQALTGKQVTYSPIDKADIVAIGSVLEPWFWPQDSWLTYAGYIWGAGRMFGNIAMPFPRANIVGVRGELTLNTLGDVGTQDTVVGDPGLLCGHLHRSEAKVKYKLGIWPHWSEAKHPKLSALLNSSPEILLINPCGDIRATIDQAASCEAIAATSLHGLVIADALAVPNCWLRLGTGKEDNVGMPLFKYFDYFSAFQAPPPAPHILSTDATLDELLPKVNSRRHADVARLQDDLLSAFPLQRSQQFV</sequence>
<evidence type="ECO:0000313" key="2">
    <source>
        <dbReference type="EMBL" id="QDU26227.1"/>
    </source>
</evidence>
<dbReference type="OrthoDB" id="9803627at2"/>
<dbReference type="Pfam" id="PF04230">
    <property type="entry name" value="PS_pyruv_trans"/>
    <property type="match status" value="1"/>
</dbReference>
<proteinExistence type="predicted"/>
<evidence type="ECO:0000313" key="3">
    <source>
        <dbReference type="Proteomes" id="UP000315017"/>
    </source>
</evidence>
<dbReference type="EMBL" id="CP036274">
    <property type="protein sequence ID" value="QDU26227.1"/>
    <property type="molecule type" value="Genomic_DNA"/>
</dbReference>
<dbReference type="Proteomes" id="UP000315017">
    <property type="component" value="Chromosome"/>
</dbReference>
<accession>A0A517Y7N8</accession>
<dbReference type="GO" id="GO:0016740">
    <property type="term" value="F:transferase activity"/>
    <property type="evidence" value="ECO:0007669"/>
    <property type="project" value="UniProtKB-KW"/>
</dbReference>
<dbReference type="InterPro" id="IPR007345">
    <property type="entry name" value="Polysacch_pyruvyl_Trfase"/>
</dbReference>
<dbReference type="KEGG" id="aagg:ETAA8_13030"/>
<feature type="domain" description="Polysaccharide pyruvyl transferase" evidence="1">
    <location>
        <begin position="82"/>
        <end position="196"/>
    </location>
</feature>
<keyword evidence="2" id="KW-0808">Transferase</keyword>
<reference evidence="2 3" key="1">
    <citation type="submission" date="2019-02" db="EMBL/GenBank/DDBJ databases">
        <title>Deep-cultivation of Planctomycetes and their phenomic and genomic characterization uncovers novel biology.</title>
        <authorList>
            <person name="Wiegand S."/>
            <person name="Jogler M."/>
            <person name="Boedeker C."/>
            <person name="Pinto D."/>
            <person name="Vollmers J."/>
            <person name="Rivas-Marin E."/>
            <person name="Kohn T."/>
            <person name="Peeters S.H."/>
            <person name="Heuer A."/>
            <person name="Rast P."/>
            <person name="Oberbeckmann S."/>
            <person name="Bunk B."/>
            <person name="Jeske O."/>
            <person name="Meyerdierks A."/>
            <person name="Storesund J.E."/>
            <person name="Kallscheuer N."/>
            <person name="Luecker S."/>
            <person name="Lage O.M."/>
            <person name="Pohl T."/>
            <person name="Merkel B.J."/>
            <person name="Hornburger P."/>
            <person name="Mueller R.-W."/>
            <person name="Bruemmer F."/>
            <person name="Labrenz M."/>
            <person name="Spormann A.M."/>
            <person name="Op den Camp H."/>
            <person name="Overmann J."/>
            <person name="Amann R."/>
            <person name="Jetten M.S.M."/>
            <person name="Mascher T."/>
            <person name="Medema M.H."/>
            <person name="Devos D.P."/>
            <person name="Kaster A.-K."/>
            <person name="Ovreas L."/>
            <person name="Rohde M."/>
            <person name="Galperin M.Y."/>
            <person name="Jogler C."/>
        </authorList>
    </citation>
    <scope>NUCLEOTIDE SEQUENCE [LARGE SCALE GENOMIC DNA]</scope>
    <source>
        <strain evidence="2 3">ETA_A8</strain>
    </source>
</reference>
<dbReference type="AlphaFoldDB" id="A0A517Y7N8"/>
<organism evidence="2 3">
    <name type="scientific">Anatilimnocola aggregata</name>
    <dbReference type="NCBI Taxonomy" id="2528021"/>
    <lineage>
        <taxon>Bacteria</taxon>
        <taxon>Pseudomonadati</taxon>
        <taxon>Planctomycetota</taxon>
        <taxon>Planctomycetia</taxon>
        <taxon>Pirellulales</taxon>
        <taxon>Pirellulaceae</taxon>
        <taxon>Anatilimnocola</taxon>
    </lineage>
</organism>
<dbReference type="RefSeq" id="WP_145086460.1">
    <property type="nucleotide sequence ID" value="NZ_CP036274.1"/>
</dbReference>
<protein>
    <submittedName>
        <fullName evidence="2">Polysaccharide pyruvyl transferase</fullName>
    </submittedName>
</protein>
<keyword evidence="3" id="KW-1185">Reference proteome</keyword>
<name>A0A517Y7N8_9BACT</name>